<dbReference type="PANTHER" id="PTHR43297:SF2">
    <property type="entry name" value="DIPEPTIDE TRANSPORT ATP-BINDING PROTEIN DPPD"/>
    <property type="match status" value="1"/>
</dbReference>
<dbReference type="PROSITE" id="PS50893">
    <property type="entry name" value="ABC_TRANSPORTER_2"/>
    <property type="match status" value="2"/>
</dbReference>
<evidence type="ECO:0000256" key="5">
    <source>
        <dbReference type="ARBA" id="ARBA00022741"/>
    </source>
</evidence>
<dbReference type="Proteomes" id="UP000238326">
    <property type="component" value="Unassembled WGS sequence"/>
</dbReference>
<evidence type="ECO:0000256" key="2">
    <source>
        <dbReference type="ARBA" id="ARBA00005417"/>
    </source>
</evidence>
<dbReference type="InterPro" id="IPR013563">
    <property type="entry name" value="Oligopep_ABC_C"/>
</dbReference>
<keyword evidence="7" id="KW-0472">Membrane</keyword>
<evidence type="ECO:0000256" key="1">
    <source>
        <dbReference type="ARBA" id="ARBA00004417"/>
    </source>
</evidence>
<keyword evidence="3" id="KW-0813">Transport</keyword>
<keyword evidence="10" id="KW-1185">Reference proteome</keyword>
<dbReference type="InterPro" id="IPR027417">
    <property type="entry name" value="P-loop_NTPase"/>
</dbReference>
<evidence type="ECO:0000259" key="8">
    <source>
        <dbReference type="PROSITE" id="PS50893"/>
    </source>
</evidence>
<keyword evidence="5" id="KW-0547">Nucleotide-binding</keyword>
<sequence length="551" mass="59861">MKDQALTADAELAAQPPLLEVRGLRVSLGGREVVHGIDFSLAPGEKLAIVGESGSGKTVSALSLLRLLPQARLSGSVRLQGRELLTLAEPELRLLRGSAVAYVFQEPMSALNPLLTLGQQIAEVLQLHRGLAGASARARVLELLASVGLPDPLAQARAYPHQLSGGQRQRALIAMALASEPRLLVADEPTTALDASLRLQMLALLDEMRLRLGLAVLIITHDLNLVRHFADRVLVMKDGLVVEQGAVAAVFAAPTQPYTRTLLNSLPRRELAPADPATRPDHPACLEAEALQVSYPVALPGWRGWFRRGRQLALEGVDLRLPAGQTLGVVGESGSGKTTLALAALGLLPHQGRLRVLGQDWLDLARPEQRRLRRRVQVVFQDPYASLSPRLTLEQIVAEGLQVHEPGLSRAERLVRVLAALREVGLLAGLAPAEQQAWLQRYPHEFSGGQRQRIAIARALVIEPQLIVLDEPTSALDVTVQQQVIALLLRLQRERGLSYLLITHDMAVVWAMAHQITVLRAGRVVEQGEALSVLRAPRMPYTRSLVQASGL</sequence>
<dbReference type="GO" id="GO:0005524">
    <property type="term" value="F:ATP binding"/>
    <property type="evidence" value="ECO:0007669"/>
    <property type="project" value="UniProtKB-KW"/>
</dbReference>
<comment type="caution">
    <text evidence="9">The sequence shown here is derived from an EMBL/GenBank/DDBJ whole genome shotgun (WGS) entry which is preliminary data.</text>
</comment>
<feature type="domain" description="ABC transporter" evidence="8">
    <location>
        <begin position="286"/>
        <end position="546"/>
    </location>
</feature>
<reference evidence="9 10" key="1">
    <citation type="submission" date="2018-03" db="EMBL/GenBank/DDBJ databases">
        <title>Comparative genomics illustrates the genes involved in a hyperalkaliphilic mechanisms of Serpentinomonas isolated from highly-alkaline calcium-rich serpentinized springs.</title>
        <authorList>
            <person name="Suzuki S."/>
            <person name="Ishii S."/>
            <person name="Walworth N."/>
            <person name="Bird L."/>
            <person name="Kuenen J.G."/>
            <person name="Nealson K.H."/>
        </authorList>
    </citation>
    <scope>NUCLEOTIDE SEQUENCE [LARGE SCALE GENOMIC DNA]</scope>
    <source>
        <strain evidence="9 10">83</strain>
    </source>
</reference>
<dbReference type="CDD" id="cd03257">
    <property type="entry name" value="ABC_NikE_OppD_transporters"/>
    <property type="match status" value="2"/>
</dbReference>
<comment type="subcellular location">
    <subcellularLocation>
        <location evidence="1">Cell inner membrane</location>
        <topology evidence="1">Peripheral membrane protein</topology>
    </subcellularLocation>
</comment>
<dbReference type="InterPro" id="IPR003439">
    <property type="entry name" value="ABC_transporter-like_ATP-bd"/>
</dbReference>
<dbReference type="EMBL" id="PVLR01000046">
    <property type="protein sequence ID" value="PRD67783.1"/>
    <property type="molecule type" value="Genomic_DNA"/>
</dbReference>
<evidence type="ECO:0000256" key="6">
    <source>
        <dbReference type="ARBA" id="ARBA00022840"/>
    </source>
</evidence>
<dbReference type="SMART" id="SM00382">
    <property type="entry name" value="AAA"/>
    <property type="match status" value="2"/>
</dbReference>
<protein>
    <submittedName>
        <fullName evidence="9">Microcin ABC transporter ATP-binding protein</fullName>
    </submittedName>
</protein>
<keyword evidence="6 9" id="KW-0067">ATP-binding</keyword>
<dbReference type="GO" id="GO:0015833">
    <property type="term" value="P:peptide transport"/>
    <property type="evidence" value="ECO:0007669"/>
    <property type="project" value="InterPro"/>
</dbReference>
<dbReference type="GO" id="GO:0005886">
    <property type="term" value="C:plasma membrane"/>
    <property type="evidence" value="ECO:0007669"/>
    <property type="project" value="UniProtKB-SubCell"/>
</dbReference>
<organism evidence="9 10">
    <name type="scientific">Malikia spinosa</name>
    <dbReference type="NCBI Taxonomy" id="86180"/>
    <lineage>
        <taxon>Bacteria</taxon>
        <taxon>Pseudomonadati</taxon>
        <taxon>Pseudomonadota</taxon>
        <taxon>Betaproteobacteria</taxon>
        <taxon>Burkholderiales</taxon>
        <taxon>Comamonadaceae</taxon>
        <taxon>Malikia</taxon>
    </lineage>
</organism>
<dbReference type="OrthoDB" id="9802772at2"/>
<gene>
    <name evidence="9" type="ORF">C6P61_14865</name>
</gene>
<evidence type="ECO:0000256" key="4">
    <source>
        <dbReference type="ARBA" id="ARBA00022475"/>
    </source>
</evidence>
<evidence type="ECO:0000313" key="10">
    <source>
        <dbReference type="Proteomes" id="UP000238326"/>
    </source>
</evidence>
<dbReference type="Gene3D" id="3.40.50.300">
    <property type="entry name" value="P-loop containing nucleotide triphosphate hydrolases"/>
    <property type="match status" value="2"/>
</dbReference>
<dbReference type="InterPro" id="IPR003593">
    <property type="entry name" value="AAA+_ATPase"/>
</dbReference>
<dbReference type="InterPro" id="IPR050388">
    <property type="entry name" value="ABC_Ni/Peptide_Import"/>
</dbReference>
<dbReference type="Pfam" id="PF00005">
    <property type="entry name" value="ABC_tran"/>
    <property type="match status" value="2"/>
</dbReference>
<evidence type="ECO:0000313" key="9">
    <source>
        <dbReference type="EMBL" id="PRD67783.1"/>
    </source>
</evidence>
<feature type="domain" description="ABC transporter" evidence="8">
    <location>
        <begin position="19"/>
        <end position="263"/>
    </location>
</feature>
<keyword evidence="4" id="KW-1003">Cell membrane</keyword>
<dbReference type="NCBIfam" id="NF008453">
    <property type="entry name" value="PRK11308.1"/>
    <property type="match status" value="2"/>
</dbReference>
<dbReference type="Pfam" id="PF08352">
    <property type="entry name" value="oligo_HPY"/>
    <property type="match status" value="2"/>
</dbReference>
<evidence type="ECO:0000256" key="3">
    <source>
        <dbReference type="ARBA" id="ARBA00022448"/>
    </source>
</evidence>
<dbReference type="AlphaFoldDB" id="A0A2S9KBE7"/>
<comment type="similarity">
    <text evidence="2">Belongs to the ABC transporter superfamily.</text>
</comment>
<proteinExistence type="inferred from homology"/>
<dbReference type="PROSITE" id="PS00211">
    <property type="entry name" value="ABC_TRANSPORTER_1"/>
    <property type="match status" value="2"/>
</dbReference>
<dbReference type="SUPFAM" id="SSF52540">
    <property type="entry name" value="P-loop containing nucleoside triphosphate hydrolases"/>
    <property type="match status" value="2"/>
</dbReference>
<name>A0A2S9KBE7_9BURK</name>
<dbReference type="RefSeq" id="WP_105730711.1">
    <property type="nucleotide sequence ID" value="NZ_PVLR01000046.1"/>
</dbReference>
<dbReference type="GO" id="GO:0016887">
    <property type="term" value="F:ATP hydrolysis activity"/>
    <property type="evidence" value="ECO:0007669"/>
    <property type="project" value="InterPro"/>
</dbReference>
<dbReference type="InterPro" id="IPR017871">
    <property type="entry name" value="ABC_transporter-like_CS"/>
</dbReference>
<dbReference type="PANTHER" id="PTHR43297">
    <property type="entry name" value="OLIGOPEPTIDE TRANSPORT ATP-BINDING PROTEIN APPD"/>
    <property type="match status" value="1"/>
</dbReference>
<evidence type="ECO:0000256" key="7">
    <source>
        <dbReference type="ARBA" id="ARBA00023136"/>
    </source>
</evidence>
<accession>A0A2S9KBE7</accession>